<reference evidence="1 2" key="1">
    <citation type="journal article" date="2019" name="New Phytol.">
        <title>Comparative genomics reveals unique wood-decay strategies and fruiting body development in the Schizophyllaceae.</title>
        <authorList>
            <person name="Almasi E."/>
            <person name="Sahu N."/>
            <person name="Krizsan K."/>
            <person name="Balint B."/>
            <person name="Kovacs G.M."/>
            <person name="Kiss B."/>
            <person name="Cseklye J."/>
            <person name="Drula E."/>
            <person name="Henrissat B."/>
            <person name="Nagy I."/>
            <person name="Chovatia M."/>
            <person name="Adam C."/>
            <person name="LaButti K."/>
            <person name="Lipzen A."/>
            <person name="Riley R."/>
            <person name="Grigoriev I.V."/>
            <person name="Nagy L.G."/>
        </authorList>
    </citation>
    <scope>NUCLEOTIDE SEQUENCE [LARGE SCALE GENOMIC DNA]</scope>
    <source>
        <strain evidence="1 2">NL-1724</strain>
    </source>
</reference>
<dbReference type="Proteomes" id="UP000320762">
    <property type="component" value="Unassembled WGS sequence"/>
</dbReference>
<dbReference type="OrthoDB" id="3041043at2759"/>
<evidence type="ECO:0000313" key="2">
    <source>
        <dbReference type="Proteomes" id="UP000320762"/>
    </source>
</evidence>
<gene>
    <name evidence="1" type="ORF">BD626DRAFT_415175</name>
</gene>
<name>A0A550BTQ4_9AGAR</name>
<evidence type="ECO:0000313" key="1">
    <source>
        <dbReference type="EMBL" id="TRM55925.1"/>
    </source>
</evidence>
<dbReference type="EMBL" id="VDMD01000088">
    <property type="protein sequence ID" value="TRM55925.1"/>
    <property type="molecule type" value="Genomic_DNA"/>
</dbReference>
<accession>A0A550BTQ4</accession>
<evidence type="ECO:0008006" key="3">
    <source>
        <dbReference type="Google" id="ProtNLM"/>
    </source>
</evidence>
<dbReference type="STRING" id="97359.A0A550BTQ4"/>
<comment type="caution">
    <text evidence="1">The sequence shown here is derived from an EMBL/GenBank/DDBJ whole genome shotgun (WGS) entry which is preliminary data.</text>
</comment>
<dbReference type="AlphaFoldDB" id="A0A550BTQ4"/>
<feature type="non-terminal residue" evidence="1">
    <location>
        <position position="1"/>
    </location>
</feature>
<proteinExistence type="predicted"/>
<organism evidence="1 2">
    <name type="scientific">Schizophyllum amplum</name>
    <dbReference type="NCBI Taxonomy" id="97359"/>
    <lineage>
        <taxon>Eukaryota</taxon>
        <taxon>Fungi</taxon>
        <taxon>Dikarya</taxon>
        <taxon>Basidiomycota</taxon>
        <taxon>Agaricomycotina</taxon>
        <taxon>Agaricomycetes</taxon>
        <taxon>Agaricomycetidae</taxon>
        <taxon>Agaricales</taxon>
        <taxon>Schizophyllaceae</taxon>
        <taxon>Schizophyllum</taxon>
    </lineage>
</organism>
<sequence length="270" mass="30346">SPDSCDDLICSCLDTDDLIRYALVCRDTYRTVTSYRARAFDIRRTLGPFFDDTEIIQLRRTLGTSGAVISGSVAVQFFERRLFDGCDLDLYVERHTVSHVFAFLGGCGYAYRPNSGQPPTLQDVLNNGGSLCRDTSEDTSYAMRSICGVFNFARRSSPDTIIQVLVATHTVLDVILGFHSTVVMNIITHRAAYSFYPLDTFVKRVAWQSYDTTGCVAYAGIQKYRRRGWNIQEFDSEGGRDDRGCATTTAYRVAGDEFCWIVPFVEEHDA</sequence>
<protein>
    <recommendedName>
        <fullName evidence="3">F-box domain-containing protein</fullName>
    </recommendedName>
</protein>
<keyword evidence="2" id="KW-1185">Reference proteome</keyword>